<evidence type="ECO:0000256" key="4">
    <source>
        <dbReference type="ARBA" id="ARBA00014745"/>
    </source>
</evidence>
<comment type="caution">
    <text evidence="11">The sequence shown here is derived from an EMBL/GenBank/DDBJ whole genome shotgun (WGS) entry which is preliminary data.</text>
</comment>
<feature type="region of interest" description="Disordered" evidence="10">
    <location>
        <begin position="260"/>
        <end position="288"/>
    </location>
</feature>
<feature type="region of interest" description="Disordered" evidence="10">
    <location>
        <begin position="1"/>
        <end position="119"/>
    </location>
</feature>
<dbReference type="GO" id="GO:0071013">
    <property type="term" value="C:catalytic step 2 spliceosome"/>
    <property type="evidence" value="ECO:0007669"/>
    <property type="project" value="TreeGrafter"/>
</dbReference>
<keyword evidence="8 9" id="KW-0539">Nucleus</keyword>
<keyword evidence="7 9" id="KW-0508">mRNA splicing</keyword>
<evidence type="ECO:0000256" key="8">
    <source>
        <dbReference type="ARBA" id="ARBA00023242"/>
    </source>
</evidence>
<dbReference type="InterPro" id="IPR013260">
    <property type="entry name" value="mRNA_splic_SYF2"/>
</dbReference>
<comment type="similarity">
    <text evidence="3 9">Belongs to the SYF2 family.</text>
</comment>
<evidence type="ECO:0000256" key="6">
    <source>
        <dbReference type="ARBA" id="ARBA00022728"/>
    </source>
</evidence>
<dbReference type="Pfam" id="PF08231">
    <property type="entry name" value="SYF2"/>
    <property type="match status" value="1"/>
</dbReference>
<dbReference type="PANTHER" id="PTHR13264:SF5">
    <property type="entry name" value="PRE-MRNA-SPLICING FACTOR SYF2"/>
    <property type="match status" value="1"/>
</dbReference>
<evidence type="ECO:0000313" key="11">
    <source>
        <dbReference type="EMBL" id="GJN88454.1"/>
    </source>
</evidence>
<evidence type="ECO:0000256" key="5">
    <source>
        <dbReference type="ARBA" id="ARBA00022664"/>
    </source>
</evidence>
<evidence type="ECO:0000256" key="2">
    <source>
        <dbReference type="ARBA" id="ARBA00004123"/>
    </source>
</evidence>
<organism evidence="11 12">
    <name type="scientific">Rhodotorula paludigena</name>
    <dbReference type="NCBI Taxonomy" id="86838"/>
    <lineage>
        <taxon>Eukaryota</taxon>
        <taxon>Fungi</taxon>
        <taxon>Dikarya</taxon>
        <taxon>Basidiomycota</taxon>
        <taxon>Pucciniomycotina</taxon>
        <taxon>Microbotryomycetes</taxon>
        <taxon>Sporidiobolales</taxon>
        <taxon>Sporidiobolaceae</taxon>
        <taxon>Rhodotorula</taxon>
    </lineage>
</organism>
<gene>
    <name evidence="11" type="ORF">Rhopal_001420-T1</name>
</gene>
<evidence type="ECO:0000256" key="10">
    <source>
        <dbReference type="SAM" id="MobiDB-lite"/>
    </source>
</evidence>
<evidence type="ECO:0000313" key="12">
    <source>
        <dbReference type="Proteomes" id="UP001342314"/>
    </source>
</evidence>
<dbReference type="GO" id="GO:0000398">
    <property type="term" value="P:mRNA splicing, via spliceosome"/>
    <property type="evidence" value="ECO:0007669"/>
    <property type="project" value="UniProtKB-UniRule"/>
</dbReference>
<accession>A0AAV5GEZ1</accession>
<feature type="compositionally biased region" description="Low complexity" evidence="10">
    <location>
        <begin position="71"/>
        <end position="86"/>
    </location>
</feature>
<sequence length="323" mass="36116">MPPRKSARGKKAAPPAAEPHAAAPPAPEELEATAPSTAPLAAPAPAAAEPVDEVDAEQEQQEEIAQEEEAAAFASGGAAASGSGASMEDRMAKMKQLRQRMNESARANRQDVIAETNANRATARTLARLERKRAQAEAMGEKERAAETGEDLERAKNWEYSIEDNERWDKKQARKQRRADQGFTDFDDMARRKYKKDLDDFKPDLAAYRQQRDAEQQQAGALVASGSGGEVGPVIDPNGLYRDANSFVYADHKPTEDQIDRVIGKLNSDLDKRQKRSRKRENEDQGDITWINEKNRQFNRKLARYYDDVTRETRENFERGTAL</sequence>
<keyword evidence="5 9" id="KW-0507">mRNA processing</keyword>
<protein>
    <recommendedName>
        <fullName evidence="4 9">Pre-mRNA-splicing factor SYF2</fullName>
    </recommendedName>
</protein>
<name>A0AAV5GEZ1_9BASI</name>
<feature type="region of interest" description="Disordered" evidence="10">
    <location>
        <begin position="206"/>
        <end position="237"/>
    </location>
</feature>
<feature type="compositionally biased region" description="Low complexity" evidence="10">
    <location>
        <begin position="32"/>
        <end position="49"/>
    </location>
</feature>
<evidence type="ECO:0000256" key="1">
    <source>
        <dbReference type="ARBA" id="ARBA00003777"/>
    </source>
</evidence>
<dbReference type="GO" id="GO:0071014">
    <property type="term" value="C:post-mRNA release spliceosomal complex"/>
    <property type="evidence" value="ECO:0007669"/>
    <property type="project" value="TreeGrafter"/>
</dbReference>
<dbReference type="PANTHER" id="PTHR13264">
    <property type="entry name" value="GCIP-INTERACTING PROTEIN P29"/>
    <property type="match status" value="1"/>
</dbReference>
<dbReference type="AlphaFoldDB" id="A0AAV5GEZ1"/>
<feature type="compositionally biased region" description="Basic and acidic residues" evidence="10">
    <location>
        <begin position="100"/>
        <end position="109"/>
    </location>
</feature>
<dbReference type="Proteomes" id="UP001342314">
    <property type="component" value="Unassembled WGS sequence"/>
</dbReference>
<feature type="compositionally biased region" description="Low complexity" evidence="10">
    <location>
        <begin position="12"/>
        <end position="21"/>
    </location>
</feature>
<proteinExistence type="inferred from homology"/>
<feature type="compositionally biased region" description="Acidic residues" evidence="10">
    <location>
        <begin position="50"/>
        <end position="70"/>
    </location>
</feature>
<feature type="compositionally biased region" description="Basic and acidic residues" evidence="10">
    <location>
        <begin position="260"/>
        <end position="272"/>
    </location>
</feature>
<comment type="subunit">
    <text evidence="9">May be part of a spliceosome complex.</text>
</comment>
<feature type="compositionally biased region" description="Basic residues" evidence="10">
    <location>
        <begin position="1"/>
        <end position="11"/>
    </location>
</feature>
<evidence type="ECO:0000256" key="3">
    <source>
        <dbReference type="ARBA" id="ARBA00010028"/>
    </source>
</evidence>
<evidence type="ECO:0000256" key="9">
    <source>
        <dbReference type="RuleBase" id="RU367148"/>
    </source>
</evidence>
<feature type="region of interest" description="Disordered" evidence="10">
    <location>
        <begin position="131"/>
        <end position="150"/>
    </location>
</feature>
<dbReference type="EMBL" id="BQKY01000003">
    <property type="protein sequence ID" value="GJN88454.1"/>
    <property type="molecule type" value="Genomic_DNA"/>
</dbReference>
<dbReference type="GO" id="GO:0000974">
    <property type="term" value="C:Prp19 complex"/>
    <property type="evidence" value="ECO:0007669"/>
    <property type="project" value="TreeGrafter"/>
</dbReference>
<comment type="subcellular location">
    <subcellularLocation>
        <location evidence="2 9">Nucleus</location>
    </subcellularLocation>
</comment>
<keyword evidence="6 9" id="KW-0747">Spliceosome</keyword>
<feature type="region of interest" description="Disordered" evidence="10">
    <location>
        <begin position="167"/>
        <end position="189"/>
    </location>
</feature>
<reference evidence="11 12" key="1">
    <citation type="submission" date="2021-12" db="EMBL/GenBank/DDBJ databases">
        <title>High titer production of polyol ester of fatty acids by Rhodotorula paludigena BS15 towards product separation-free biomass refinery.</title>
        <authorList>
            <person name="Mano J."/>
            <person name="Ono H."/>
            <person name="Tanaka T."/>
            <person name="Naito K."/>
            <person name="Sushida H."/>
            <person name="Ike M."/>
            <person name="Tokuyasu K."/>
            <person name="Kitaoka M."/>
        </authorList>
    </citation>
    <scope>NUCLEOTIDE SEQUENCE [LARGE SCALE GENOMIC DNA]</scope>
    <source>
        <strain evidence="11 12">BS15</strain>
    </source>
</reference>
<comment type="function">
    <text evidence="1 9">Involved in pre-mRNA splicing.</text>
</comment>
<evidence type="ECO:0000256" key="7">
    <source>
        <dbReference type="ARBA" id="ARBA00023187"/>
    </source>
</evidence>
<keyword evidence="12" id="KW-1185">Reference proteome</keyword>